<dbReference type="AlphaFoldDB" id="A0A7W7ZKJ0"/>
<proteinExistence type="predicted"/>
<comment type="caution">
    <text evidence="1">The sequence shown here is derived from an EMBL/GenBank/DDBJ whole genome shotgun (WGS) entry which is preliminary data.</text>
</comment>
<evidence type="ECO:0000313" key="2">
    <source>
        <dbReference type="Proteomes" id="UP000540989"/>
    </source>
</evidence>
<gene>
    <name evidence="1" type="ORF">HDF16_006159</name>
</gene>
<accession>A0A7W7ZKJ0</accession>
<reference evidence="1 2" key="1">
    <citation type="submission" date="2020-08" db="EMBL/GenBank/DDBJ databases">
        <title>Genomic Encyclopedia of Type Strains, Phase IV (KMG-V): Genome sequencing to study the core and pangenomes of soil and plant-associated prokaryotes.</title>
        <authorList>
            <person name="Whitman W."/>
        </authorList>
    </citation>
    <scope>NUCLEOTIDE SEQUENCE [LARGE SCALE GENOMIC DNA]</scope>
    <source>
        <strain evidence="1 2">M8UP14</strain>
    </source>
</reference>
<protein>
    <submittedName>
        <fullName evidence="1">Uncharacterized protein</fullName>
    </submittedName>
</protein>
<dbReference type="Proteomes" id="UP000540989">
    <property type="component" value="Unassembled WGS sequence"/>
</dbReference>
<keyword evidence="2" id="KW-1185">Reference proteome</keyword>
<dbReference type="EMBL" id="JACHIP010000042">
    <property type="protein sequence ID" value="MBB5061423.1"/>
    <property type="molecule type" value="Genomic_DNA"/>
</dbReference>
<sequence length="50" mass="5660">MRNFDRSRPSGRPIRCLQVLVLADHKAFEEEFGLSLIVQTVRPAYANISG</sequence>
<name>A0A7W7ZKJ0_9BACT</name>
<organism evidence="1 2">
    <name type="scientific">Granulicella aggregans</name>
    <dbReference type="NCBI Taxonomy" id="474949"/>
    <lineage>
        <taxon>Bacteria</taxon>
        <taxon>Pseudomonadati</taxon>
        <taxon>Acidobacteriota</taxon>
        <taxon>Terriglobia</taxon>
        <taxon>Terriglobales</taxon>
        <taxon>Acidobacteriaceae</taxon>
        <taxon>Granulicella</taxon>
    </lineage>
</organism>
<evidence type="ECO:0000313" key="1">
    <source>
        <dbReference type="EMBL" id="MBB5061423.1"/>
    </source>
</evidence>